<name>A0A6S6ZMD1_9BURK</name>
<protein>
    <submittedName>
        <fullName evidence="2">Uncharacterized protein</fullName>
    </submittedName>
</protein>
<reference evidence="2 3" key="1">
    <citation type="submission" date="2020-04" db="EMBL/GenBank/DDBJ databases">
        <authorList>
            <person name="De Canck E."/>
        </authorList>
    </citation>
    <scope>NUCLEOTIDE SEQUENCE [LARGE SCALE GENOMIC DNA]</scope>
    <source>
        <strain evidence="2 3">LMG 26690</strain>
    </source>
</reference>
<proteinExistence type="predicted"/>
<feature type="region of interest" description="Disordered" evidence="1">
    <location>
        <begin position="1"/>
        <end position="20"/>
    </location>
</feature>
<evidence type="ECO:0000313" key="2">
    <source>
        <dbReference type="EMBL" id="CAB3675621.1"/>
    </source>
</evidence>
<gene>
    <name evidence="2" type="ORF">LMG26690_01308</name>
</gene>
<evidence type="ECO:0000256" key="1">
    <source>
        <dbReference type="SAM" id="MobiDB-lite"/>
    </source>
</evidence>
<dbReference type="AlphaFoldDB" id="A0A6S6ZMD1"/>
<dbReference type="Proteomes" id="UP000494214">
    <property type="component" value="Unassembled WGS sequence"/>
</dbReference>
<dbReference type="EMBL" id="CADIJM010000002">
    <property type="protein sequence ID" value="CAB3675621.1"/>
    <property type="molecule type" value="Genomic_DNA"/>
</dbReference>
<keyword evidence="3" id="KW-1185">Reference proteome</keyword>
<organism evidence="2 3">
    <name type="scientific">Achromobacter animicus</name>
    <dbReference type="NCBI Taxonomy" id="1389935"/>
    <lineage>
        <taxon>Bacteria</taxon>
        <taxon>Pseudomonadati</taxon>
        <taxon>Pseudomonadota</taxon>
        <taxon>Betaproteobacteria</taxon>
        <taxon>Burkholderiales</taxon>
        <taxon>Alcaligenaceae</taxon>
        <taxon>Achromobacter</taxon>
    </lineage>
</organism>
<sequence length="101" mass="10884">MMQRGTSGVPVRPRVPSTERKGAALSRAAAMMCNGAKFQRWVVSRIGAAPDGVSASQHAAQYVRDICGITSRAQLDHNAKAASLFHEAVRKPFVEWSGIYG</sequence>
<evidence type="ECO:0000313" key="3">
    <source>
        <dbReference type="Proteomes" id="UP000494214"/>
    </source>
</evidence>
<accession>A0A6S6ZMD1</accession>